<protein>
    <recommendedName>
        <fullName evidence="14">ER lumen protein-retaining receptor</fullName>
    </recommendedName>
</protein>
<keyword evidence="7" id="KW-0653">Protein transport</keyword>
<organism evidence="12 13">
    <name type="scientific">Orchesella dallaii</name>
    <dbReference type="NCBI Taxonomy" id="48710"/>
    <lineage>
        <taxon>Eukaryota</taxon>
        <taxon>Metazoa</taxon>
        <taxon>Ecdysozoa</taxon>
        <taxon>Arthropoda</taxon>
        <taxon>Hexapoda</taxon>
        <taxon>Collembola</taxon>
        <taxon>Entomobryomorpha</taxon>
        <taxon>Entomobryoidea</taxon>
        <taxon>Orchesellidae</taxon>
        <taxon>Orchesellinae</taxon>
        <taxon>Orchesella</taxon>
    </lineage>
</organism>
<feature type="transmembrane region" description="Helical" evidence="11">
    <location>
        <begin position="207"/>
        <end position="227"/>
    </location>
</feature>
<gene>
    <name evidence="12" type="ORF">ODALV1_LOCUS760</name>
</gene>
<sequence>MQFLDLNIHGTTFFDHGSTYLGLLQDVFFLIAYVSFNWGTFQGGAQKAFGISIKTQILYALAYSFRVIEYSPYDHWSYEFIKSIVFSIFLWFAIVAIAFFSPEYDHDCKRVDTFWLHFTVGLASILAYTKGYSHLPLNGQNYFWAWCNYVEGVAILPQLWLLFSIKRRDLVAKGIWYGVHLMTVSRVFQVAHWTYLDYDQEILDRLALVSAIFHIVAYILFLIALVIKDAIRGKPKMTLPSLVTEPSDDSINSEL</sequence>
<evidence type="ECO:0000256" key="2">
    <source>
        <dbReference type="ARBA" id="ARBA00010120"/>
    </source>
</evidence>
<keyword evidence="13" id="KW-1185">Reference proteome</keyword>
<reference evidence="12 13" key="1">
    <citation type="submission" date="2024-08" db="EMBL/GenBank/DDBJ databases">
        <authorList>
            <person name="Cucini C."/>
            <person name="Frati F."/>
        </authorList>
    </citation>
    <scope>NUCLEOTIDE SEQUENCE [LARGE SCALE GENOMIC DNA]</scope>
</reference>
<dbReference type="Pfam" id="PF00810">
    <property type="entry name" value="ER_lumen_recept"/>
    <property type="match status" value="1"/>
</dbReference>
<evidence type="ECO:0000256" key="9">
    <source>
        <dbReference type="ARBA" id="ARBA00023136"/>
    </source>
</evidence>
<keyword evidence="8 11" id="KW-1133">Transmembrane helix</keyword>
<comment type="caution">
    <text evidence="12">The sequence shown here is derived from an EMBL/GenBank/DDBJ whole genome shotgun (WGS) entry which is preliminary data.</text>
</comment>
<evidence type="ECO:0000313" key="12">
    <source>
        <dbReference type="EMBL" id="CAL8069417.1"/>
    </source>
</evidence>
<feature type="transmembrane region" description="Helical" evidence="11">
    <location>
        <begin position="113"/>
        <end position="131"/>
    </location>
</feature>
<name>A0ABP1PJK3_9HEXA</name>
<evidence type="ECO:0000256" key="11">
    <source>
        <dbReference type="SAM" id="Phobius"/>
    </source>
</evidence>
<dbReference type="InterPro" id="IPR000133">
    <property type="entry name" value="ER_ret_rcpt"/>
</dbReference>
<evidence type="ECO:0000256" key="7">
    <source>
        <dbReference type="ARBA" id="ARBA00022927"/>
    </source>
</evidence>
<dbReference type="EMBL" id="CAXLJM020000004">
    <property type="protein sequence ID" value="CAL8069417.1"/>
    <property type="molecule type" value="Genomic_DNA"/>
</dbReference>
<keyword evidence="5" id="KW-0256">Endoplasmic reticulum</keyword>
<dbReference type="PANTHER" id="PTHR10585">
    <property type="entry name" value="ER LUMEN PROTEIN RETAINING RECEPTOR"/>
    <property type="match status" value="1"/>
</dbReference>
<feature type="transmembrane region" description="Helical" evidence="11">
    <location>
        <begin position="20"/>
        <end position="36"/>
    </location>
</feature>
<evidence type="ECO:0000256" key="4">
    <source>
        <dbReference type="ARBA" id="ARBA00022692"/>
    </source>
</evidence>
<evidence type="ECO:0000256" key="10">
    <source>
        <dbReference type="ARBA" id="ARBA00023170"/>
    </source>
</evidence>
<keyword evidence="6" id="KW-0931">ER-Golgi transport</keyword>
<proteinExistence type="inferred from homology"/>
<keyword evidence="9 11" id="KW-0472">Membrane</keyword>
<accession>A0ABP1PJK3</accession>
<comment type="subcellular location">
    <subcellularLocation>
        <location evidence="1">Endoplasmic reticulum membrane</location>
        <topology evidence="1">Multi-pass membrane protein</topology>
    </subcellularLocation>
</comment>
<feature type="transmembrane region" description="Helical" evidence="11">
    <location>
        <begin position="48"/>
        <end position="68"/>
    </location>
</feature>
<evidence type="ECO:0000256" key="5">
    <source>
        <dbReference type="ARBA" id="ARBA00022824"/>
    </source>
</evidence>
<evidence type="ECO:0000256" key="3">
    <source>
        <dbReference type="ARBA" id="ARBA00022448"/>
    </source>
</evidence>
<feature type="transmembrane region" description="Helical" evidence="11">
    <location>
        <begin position="143"/>
        <end position="163"/>
    </location>
</feature>
<evidence type="ECO:0008006" key="14">
    <source>
        <dbReference type="Google" id="ProtNLM"/>
    </source>
</evidence>
<feature type="transmembrane region" description="Helical" evidence="11">
    <location>
        <begin position="80"/>
        <end position="101"/>
    </location>
</feature>
<evidence type="ECO:0000313" key="13">
    <source>
        <dbReference type="Proteomes" id="UP001642540"/>
    </source>
</evidence>
<dbReference type="PRINTS" id="PR00660">
    <property type="entry name" value="ERLUMENR"/>
</dbReference>
<keyword evidence="4 11" id="KW-0812">Transmembrane</keyword>
<comment type="similarity">
    <text evidence="2">Belongs to the ERD2 family.</text>
</comment>
<evidence type="ECO:0000256" key="8">
    <source>
        <dbReference type="ARBA" id="ARBA00022989"/>
    </source>
</evidence>
<dbReference type="Proteomes" id="UP001642540">
    <property type="component" value="Unassembled WGS sequence"/>
</dbReference>
<evidence type="ECO:0000256" key="1">
    <source>
        <dbReference type="ARBA" id="ARBA00004477"/>
    </source>
</evidence>
<keyword evidence="10" id="KW-0675">Receptor</keyword>
<feature type="transmembrane region" description="Helical" evidence="11">
    <location>
        <begin position="175"/>
        <end position="195"/>
    </location>
</feature>
<evidence type="ECO:0000256" key="6">
    <source>
        <dbReference type="ARBA" id="ARBA00022892"/>
    </source>
</evidence>
<keyword evidence="3" id="KW-0813">Transport</keyword>